<dbReference type="Gene3D" id="1.10.10.60">
    <property type="entry name" value="Homeodomain-like"/>
    <property type="match status" value="2"/>
</dbReference>
<reference evidence="5" key="2">
    <citation type="submission" date="2021-04" db="EMBL/GenBank/DDBJ databases">
        <authorList>
            <person name="Karlyshev A.V."/>
        </authorList>
    </citation>
    <scope>NUCLEOTIDE SEQUENCE</scope>
    <source>
        <strain evidence="5">LMG 29479</strain>
    </source>
</reference>
<protein>
    <submittedName>
        <fullName evidence="5">AraC family transcriptional regulator</fullName>
    </submittedName>
</protein>
<dbReference type="InterPro" id="IPR032783">
    <property type="entry name" value="AraC_lig"/>
</dbReference>
<evidence type="ECO:0000313" key="5">
    <source>
        <dbReference type="EMBL" id="MBR0560940.1"/>
    </source>
</evidence>
<keyword evidence="2" id="KW-0238">DNA-binding</keyword>
<dbReference type="PANTHER" id="PTHR46796">
    <property type="entry name" value="HTH-TYPE TRANSCRIPTIONAL ACTIVATOR RHAS-RELATED"/>
    <property type="match status" value="1"/>
</dbReference>
<organism evidence="5">
    <name type="scientific">Coralloluteibacterium stylophorae</name>
    <dbReference type="NCBI Taxonomy" id="1776034"/>
    <lineage>
        <taxon>Bacteria</taxon>
        <taxon>Pseudomonadati</taxon>
        <taxon>Pseudomonadota</taxon>
        <taxon>Gammaproteobacteria</taxon>
        <taxon>Lysobacterales</taxon>
        <taxon>Lysobacteraceae</taxon>
        <taxon>Coralloluteibacterium</taxon>
    </lineage>
</organism>
<evidence type="ECO:0000259" key="4">
    <source>
        <dbReference type="PROSITE" id="PS01124"/>
    </source>
</evidence>
<name>A0A8J7VQ51_9GAMM</name>
<dbReference type="Proteomes" id="UP000675747">
    <property type="component" value="Unassembled WGS sequence"/>
</dbReference>
<dbReference type="GO" id="GO:0043565">
    <property type="term" value="F:sequence-specific DNA binding"/>
    <property type="evidence" value="ECO:0007669"/>
    <property type="project" value="InterPro"/>
</dbReference>
<reference evidence="6 7" key="1">
    <citation type="journal article" date="2021" name="Microbiol. Resour. Announc.">
        <title>Draft Genome Sequence of Coralloluteibacterium stylophorae LMG 29479T.</title>
        <authorList>
            <person name="Karlyshev A.V."/>
            <person name="Kudryashova E.B."/>
            <person name="Ariskina E.V."/>
            <person name="Conroy A.P."/>
            <person name="Abidueva E.Y."/>
        </authorList>
    </citation>
    <scope>NUCLEOTIDE SEQUENCE [LARGE SCALE GENOMIC DNA]</scope>
    <source>
        <strain evidence="6 7">LMG 29479</strain>
    </source>
</reference>
<dbReference type="RefSeq" id="WP_211924907.1">
    <property type="nucleotide sequence ID" value="NZ_JAGQFT020000005.1"/>
</dbReference>
<dbReference type="PROSITE" id="PS01124">
    <property type="entry name" value="HTH_ARAC_FAMILY_2"/>
    <property type="match status" value="1"/>
</dbReference>
<feature type="domain" description="HTH araC/xylS-type" evidence="4">
    <location>
        <begin position="175"/>
        <end position="272"/>
    </location>
</feature>
<accession>A0A8J7VQ51</accession>
<dbReference type="InterPro" id="IPR009057">
    <property type="entry name" value="Homeodomain-like_sf"/>
</dbReference>
<dbReference type="SUPFAM" id="SSF46689">
    <property type="entry name" value="Homeodomain-like"/>
    <property type="match status" value="2"/>
</dbReference>
<keyword evidence="3" id="KW-0804">Transcription</keyword>
<dbReference type="Pfam" id="PF12852">
    <property type="entry name" value="Cupin_6"/>
    <property type="match status" value="1"/>
</dbReference>
<evidence type="ECO:0000313" key="7">
    <source>
        <dbReference type="Proteomes" id="UP000675747"/>
    </source>
</evidence>
<proteinExistence type="predicted"/>
<dbReference type="PROSITE" id="PS00041">
    <property type="entry name" value="HTH_ARAC_FAMILY_1"/>
    <property type="match status" value="1"/>
</dbReference>
<evidence type="ECO:0000256" key="3">
    <source>
        <dbReference type="ARBA" id="ARBA00023163"/>
    </source>
</evidence>
<dbReference type="EMBL" id="JAGQFT010000001">
    <property type="protein sequence ID" value="MBR0560940.1"/>
    <property type="molecule type" value="Genomic_DNA"/>
</dbReference>
<evidence type="ECO:0000256" key="2">
    <source>
        <dbReference type="ARBA" id="ARBA00023125"/>
    </source>
</evidence>
<dbReference type="InterPro" id="IPR018060">
    <property type="entry name" value="HTH_AraC"/>
</dbReference>
<dbReference type="InterPro" id="IPR018062">
    <property type="entry name" value="HTH_AraC-typ_CS"/>
</dbReference>
<evidence type="ECO:0000313" key="6">
    <source>
        <dbReference type="EMBL" id="MBS7457306.1"/>
    </source>
</evidence>
<sequence>MVDRLDALLARFAVHAEVFHTGALCGINDLPAEDGSGQLHLVRSGGVEVVHGGAVAARVEVPSLLLYPRPLAHRFVTDPARGADFACARLRFDGGAGNPVLAALPAFVCLPLGALAGATPILGVLFEEAFQQYCGRRAVLDRLFEVVLIQVLRHLMEDGQARVGLLAGLAHPRLRHALVAMHEIPARDWSLDALAEVARMSRSSFAAAFRGTVGQTPGGYLQQWRIGLAQQALGEGRPLKVIADEVGYGSEAALSRAFKAQCGLSPRAWRQAREAGSV</sequence>
<comment type="caution">
    <text evidence="5">The sequence shown here is derived from an EMBL/GenBank/DDBJ whole genome shotgun (WGS) entry which is preliminary data.</text>
</comment>
<dbReference type="AlphaFoldDB" id="A0A8J7VQ51"/>
<gene>
    <name evidence="5" type="ORF">KB893_00175</name>
    <name evidence="6" type="ORF">KB893_009180</name>
</gene>
<dbReference type="PANTHER" id="PTHR46796:SF13">
    <property type="entry name" value="HTH-TYPE TRANSCRIPTIONAL ACTIVATOR RHAS"/>
    <property type="match status" value="1"/>
</dbReference>
<evidence type="ECO:0000256" key="1">
    <source>
        <dbReference type="ARBA" id="ARBA00023015"/>
    </source>
</evidence>
<dbReference type="Pfam" id="PF12833">
    <property type="entry name" value="HTH_18"/>
    <property type="match status" value="1"/>
</dbReference>
<dbReference type="SMART" id="SM00342">
    <property type="entry name" value="HTH_ARAC"/>
    <property type="match status" value="1"/>
</dbReference>
<dbReference type="InterPro" id="IPR050204">
    <property type="entry name" value="AraC_XylS_family_regulators"/>
</dbReference>
<keyword evidence="1" id="KW-0805">Transcription regulation</keyword>
<keyword evidence="7" id="KW-1185">Reference proteome</keyword>
<dbReference type="EMBL" id="JAGQFT020000005">
    <property type="protein sequence ID" value="MBS7457306.1"/>
    <property type="molecule type" value="Genomic_DNA"/>
</dbReference>
<dbReference type="GO" id="GO:0003700">
    <property type="term" value="F:DNA-binding transcription factor activity"/>
    <property type="evidence" value="ECO:0007669"/>
    <property type="project" value="InterPro"/>
</dbReference>